<keyword evidence="4" id="KW-1185">Reference proteome</keyword>
<sequence>MDDTNPYLAPSSAPSPRPPSPGRCRGEALRRLGWWILVFPINLPLGLLLGSSMTDREATIGMGLAVTGFGLLGTFLCTRPGRVAPALLVGGAVVSASQFVWVLHVIAGSIGLAVGSRAGVVTPDEYGPGEVVGVPGGLLVTAVTGALLMGVAVGLGLLAQVLTPPRWWGFDPAPDPPTGPSDPAR</sequence>
<evidence type="ECO:0000256" key="1">
    <source>
        <dbReference type="SAM" id="MobiDB-lite"/>
    </source>
</evidence>
<feature type="transmembrane region" description="Helical" evidence="2">
    <location>
        <begin position="32"/>
        <end position="52"/>
    </location>
</feature>
<feature type="transmembrane region" description="Helical" evidence="2">
    <location>
        <begin position="134"/>
        <end position="158"/>
    </location>
</feature>
<keyword evidence="2" id="KW-0812">Transmembrane</keyword>
<reference evidence="3 4" key="1">
    <citation type="submission" date="2019-02" db="EMBL/GenBank/DDBJ databases">
        <title>Deep-cultivation of Planctomycetes and their phenomic and genomic characterization uncovers novel biology.</title>
        <authorList>
            <person name="Wiegand S."/>
            <person name="Jogler M."/>
            <person name="Boedeker C."/>
            <person name="Pinto D."/>
            <person name="Vollmers J."/>
            <person name="Rivas-Marin E."/>
            <person name="Kohn T."/>
            <person name="Peeters S.H."/>
            <person name="Heuer A."/>
            <person name="Rast P."/>
            <person name="Oberbeckmann S."/>
            <person name="Bunk B."/>
            <person name="Jeske O."/>
            <person name="Meyerdierks A."/>
            <person name="Storesund J.E."/>
            <person name="Kallscheuer N."/>
            <person name="Luecker S."/>
            <person name="Lage O.M."/>
            <person name="Pohl T."/>
            <person name="Merkel B.J."/>
            <person name="Hornburger P."/>
            <person name="Mueller R.-W."/>
            <person name="Bruemmer F."/>
            <person name="Labrenz M."/>
            <person name="Spormann A.M."/>
            <person name="Op den Camp H."/>
            <person name="Overmann J."/>
            <person name="Amann R."/>
            <person name="Jetten M.S.M."/>
            <person name="Mascher T."/>
            <person name="Medema M.H."/>
            <person name="Devos D.P."/>
            <person name="Kaster A.-K."/>
            <person name="Ovreas L."/>
            <person name="Rohde M."/>
            <person name="Galperin M.Y."/>
            <person name="Jogler C."/>
        </authorList>
    </citation>
    <scope>NUCLEOTIDE SEQUENCE [LARGE SCALE GENOMIC DNA]</scope>
    <source>
        <strain evidence="3 4">ElP</strain>
    </source>
</reference>
<accession>A0A518H016</accession>
<feature type="transmembrane region" description="Helical" evidence="2">
    <location>
        <begin position="58"/>
        <end position="76"/>
    </location>
</feature>
<name>A0A518H016_9BACT</name>
<gene>
    <name evidence="3" type="ORF">ElP_20610</name>
</gene>
<proteinExistence type="predicted"/>
<organism evidence="3 4">
    <name type="scientific">Tautonia plasticadhaerens</name>
    <dbReference type="NCBI Taxonomy" id="2527974"/>
    <lineage>
        <taxon>Bacteria</taxon>
        <taxon>Pseudomonadati</taxon>
        <taxon>Planctomycetota</taxon>
        <taxon>Planctomycetia</taxon>
        <taxon>Isosphaerales</taxon>
        <taxon>Isosphaeraceae</taxon>
        <taxon>Tautonia</taxon>
    </lineage>
</organism>
<dbReference type="Proteomes" id="UP000317835">
    <property type="component" value="Chromosome"/>
</dbReference>
<evidence type="ECO:0000313" key="3">
    <source>
        <dbReference type="EMBL" id="QDV34177.1"/>
    </source>
</evidence>
<feature type="transmembrane region" description="Helical" evidence="2">
    <location>
        <begin position="88"/>
        <end position="114"/>
    </location>
</feature>
<feature type="region of interest" description="Disordered" evidence="1">
    <location>
        <begin position="1"/>
        <end position="23"/>
    </location>
</feature>
<dbReference type="AlphaFoldDB" id="A0A518H016"/>
<evidence type="ECO:0000313" key="4">
    <source>
        <dbReference type="Proteomes" id="UP000317835"/>
    </source>
</evidence>
<dbReference type="EMBL" id="CP036426">
    <property type="protein sequence ID" value="QDV34177.1"/>
    <property type="molecule type" value="Genomic_DNA"/>
</dbReference>
<keyword evidence="2" id="KW-1133">Transmembrane helix</keyword>
<dbReference type="RefSeq" id="WP_145268886.1">
    <property type="nucleotide sequence ID" value="NZ_CP036426.1"/>
</dbReference>
<dbReference type="KEGG" id="tpla:ElP_20610"/>
<protein>
    <submittedName>
        <fullName evidence="3">Uncharacterized protein</fullName>
    </submittedName>
</protein>
<evidence type="ECO:0000256" key="2">
    <source>
        <dbReference type="SAM" id="Phobius"/>
    </source>
</evidence>
<keyword evidence="2" id="KW-0472">Membrane</keyword>